<evidence type="ECO:0000313" key="1">
    <source>
        <dbReference type="EMBL" id="KAL3268374.1"/>
    </source>
</evidence>
<sequence>DLNIDILSKGHQKQEYLNLMSKYGYISLINNPTRVTPTTATCLDHVFIRSVGFLEEGTISFIYMSKVTDHYAVGIQTVFGLRKASPSKQDKWTRKSINYKALKKLLRIEDRRFLKHI</sequence>
<comment type="caution">
    <text evidence="1">The sequence shown here is derived from an EMBL/GenBank/DDBJ whole genome shotgun (WGS) entry which is preliminary data.</text>
</comment>
<keyword evidence="2" id="KW-1185">Reference proteome</keyword>
<reference evidence="1 2" key="1">
    <citation type="journal article" date="2021" name="BMC Biol.">
        <title>Horizontally acquired antibacterial genes associated with adaptive radiation of ladybird beetles.</title>
        <authorList>
            <person name="Li H.S."/>
            <person name="Tang X.F."/>
            <person name="Huang Y.H."/>
            <person name="Xu Z.Y."/>
            <person name="Chen M.L."/>
            <person name="Du X.Y."/>
            <person name="Qiu B.Y."/>
            <person name="Chen P.T."/>
            <person name="Zhang W."/>
            <person name="Slipinski A."/>
            <person name="Escalona H.E."/>
            <person name="Waterhouse R.M."/>
            <person name="Zwick A."/>
            <person name="Pang H."/>
        </authorList>
    </citation>
    <scope>NUCLEOTIDE SEQUENCE [LARGE SCALE GENOMIC DNA]</scope>
    <source>
        <strain evidence="1">SYSU2018</strain>
    </source>
</reference>
<protein>
    <submittedName>
        <fullName evidence="1">Uncharacterized protein</fullName>
    </submittedName>
</protein>
<evidence type="ECO:0000313" key="2">
    <source>
        <dbReference type="Proteomes" id="UP001516400"/>
    </source>
</evidence>
<accession>A0ABD2MPN5</accession>
<gene>
    <name evidence="1" type="ORF">HHI36_007490</name>
</gene>
<organism evidence="1 2">
    <name type="scientific">Cryptolaemus montrouzieri</name>
    <dbReference type="NCBI Taxonomy" id="559131"/>
    <lineage>
        <taxon>Eukaryota</taxon>
        <taxon>Metazoa</taxon>
        <taxon>Ecdysozoa</taxon>
        <taxon>Arthropoda</taxon>
        <taxon>Hexapoda</taxon>
        <taxon>Insecta</taxon>
        <taxon>Pterygota</taxon>
        <taxon>Neoptera</taxon>
        <taxon>Endopterygota</taxon>
        <taxon>Coleoptera</taxon>
        <taxon>Polyphaga</taxon>
        <taxon>Cucujiformia</taxon>
        <taxon>Coccinelloidea</taxon>
        <taxon>Coccinellidae</taxon>
        <taxon>Scymninae</taxon>
        <taxon>Scymnini</taxon>
        <taxon>Cryptolaemus</taxon>
    </lineage>
</organism>
<feature type="non-terminal residue" evidence="1">
    <location>
        <position position="1"/>
    </location>
</feature>
<proteinExistence type="predicted"/>
<name>A0ABD2MPN5_9CUCU</name>
<dbReference type="AlphaFoldDB" id="A0ABD2MPN5"/>
<dbReference type="EMBL" id="JABFTP020000021">
    <property type="protein sequence ID" value="KAL3268374.1"/>
    <property type="molecule type" value="Genomic_DNA"/>
</dbReference>
<dbReference type="Proteomes" id="UP001516400">
    <property type="component" value="Unassembled WGS sequence"/>
</dbReference>